<dbReference type="PANTHER" id="PTHR35807">
    <property type="entry name" value="TRANSCRIPTIONAL REGULATOR REDD-RELATED"/>
    <property type="match status" value="1"/>
</dbReference>
<sequence>MDSEAIAISGHGPRWSLRLFDGWQLRCDDAAVVVAYRERRLISLLALQGERPRSHLAGLLWPESDESRAHGNLRAAVWRIQHLLVGVLQESPGMMTLAPDVHVDVHELRTLAHRLTADEEPPDTAHALQVLRRGTLLPGWYDDWALEEREQLHQLRLRALENLADRLLERDQLDGALQAAMGAVSLEPLRESAHRALIRVHLRDGNHVEAVRVYRTFRERLNDELGISVSPLIVDLVRPLQTATERHNGPQQLRRRH</sequence>
<protein>
    <submittedName>
        <fullName evidence="2">SARP family transcriptional regulator</fullName>
    </submittedName>
</protein>
<dbReference type="Proteomes" id="UP000318693">
    <property type="component" value="Unassembled WGS sequence"/>
</dbReference>
<evidence type="ECO:0000313" key="3">
    <source>
        <dbReference type="Proteomes" id="UP000318693"/>
    </source>
</evidence>
<dbReference type="InterPro" id="IPR011990">
    <property type="entry name" value="TPR-like_helical_dom_sf"/>
</dbReference>
<dbReference type="Gene3D" id="1.25.40.10">
    <property type="entry name" value="Tetratricopeptide repeat domain"/>
    <property type="match status" value="1"/>
</dbReference>
<evidence type="ECO:0000313" key="2">
    <source>
        <dbReference type="EMBL" id="TRW43294.1"/>
    </source>
</evidence>
<keyword evidence="3" id="KW-1185">Reference proteome</keyword>
<dbReference type="InterPro" id="IPR005158">
    <property type="entry name" value="BTAD"/>
</dbReference>
<reference evidence="2 3" key="1">
    <citation type="submission" date="2019-07" db="EMBL/GenBank/DDBJ databases">
        <title>Georgenia wutianyii sp. nov. and Georgenia *** sp. nov. isolated from plateau pika (Ochotona curzoniae) in the Qinghai-Tibet plateau of China.</title>
        <authorList>
            <person name="Tian Z."/>
        </authorList>
    </citation>
    <scope>NUCLEOTIDE SEQUENCE [LARGE SCALE GENOMIC DNA]</scope>
    <source>
        <strain evidence="2 3">Z446</strain>
    </source>
</reference>
<organism evidence="2 3">
    <name type="scientific">Georgenia yuyongxinii</name>
    <dbReference type="NCBI Taxonomy" id="2589797"/>
    <lineage>
        <taxon>Bacteria</taxon>
        <taxon>Bacillati</taxon>
        <taxon>Actinomycetota</taxon>
        <taxon>Actinomycetes</taxon>
        <taxon>Micrococcales</taxon>
        <taxon>Bogoriellaceae</taxon>
        <taxon>Georgenia</taxon>
    </lineage>
</organism>
<gene>
    <name evidence="2" type="ORF">FJ693_18205</name>
</gene>
<dbReference type="EMBL" id="VJXR01000090">
    <property type="protein sequence ID" value="TRW43294.1"/>
    <property type="molecule type" value="Genomic_DNA"/>
</dbReference>
<comment type="caution">
    <text evidence="2">The sequence shown here is derived from an EMBL/GenBank/DDBJ whole genome shotgun (WGS) entry which is preliminary data.</text>
</comment>
<dbReference type="Gene3D" id="1.10.10.10">
    <property type="entry name" value="Winged helix-like DNA-binding domain superfamily/Winged helix DNA-binding domain"/>
    <property type="match status" value="1"/>
</dbReference>
<dbReference type="InterPro" id="IPR051677">
    <property type="entry name" value="AfsR-DnrI-RedD_regulator"/>
</dbReference>
<proteinExistence type="predicted"/>
<dbReference type="SUPFAM" id="SSF48452">
    <property type="entry name" value="TPR-like"/>
    <property type="match status" value="1"/>
</dbReference>
<dbReference type="InterPro" id="IPR036388">
    <property type="entry name" value="WH-like_DNA-bd_sf"/>
</dbReference>
<evidence type="ECO:0000259" key="1">
    <source>
        <dbReference type="SMART" id="SM01043"/>
    </source>
</evidence>
<dbReference type="SMART" id="SM01043">
    <property type="entry name" value="BTAD"/>
    <property type="match status" value="1"/>
</dbReference>
<dbReference type="RefSeq" id="WP_143419865.1">
    <property type="nucleotide sequence ID" value="NZ_VJXR01000090.1"/>
</dbReference>
<feature type="domain" description="Bacterial transcriptional activator" evidence="1">
    <location>
        <begin position="103"/>
        <end position="241"/>
    </location>
</feature>
<dbReference type="AlphaFoldDB" id="A0A552WKU8"/>
<dbReference type="Pfam" id="PF03704">
    <property type="entry name" value="BTAD"/>
    <property type="match status" value="1"/>
</dbReference>
<accession>A0A552WKU8</accession>
<name>A0A552WKU8_9MICO</name>